<gene>
    <name evidence="2" type="ORF">CVT63_01380</name>
</gene>
<evidence type="ECO:0000313" key="2">
    <source>
        <dbReference type="EMBL" id="PKQ28728.1"/>
    </source>
</evidence>
<dbReference type="Gene3D" id="2.60.290.11">
    <property type="entry name" value="TM1070-like"/>
    <property type="match status" value="4"/>
</dbReference>
<keyword evidence="1" id="KW-0732">Signal</keyword>
<protein>
    <submittedName>
        <fullName evidence="2">Uncharacterized protein</fullName>
    </submittedName>
</protein>
<evidence type="ECO:0000313" key="3">
    <source>
        <dbReference type="Proteomes" id="UP000233654"/>
    </source>
</evidence>
<proteinExistence type="predicted"/>
<name>A0A2N3G7X9_9ACTN</name>
<dbReference type="Proteomes" id="UP000233654">
    <property type="component" value="Unassembled WGS sequence"/>
</dbReference>
<feature type="signal peptide" evidence="1">
    <location>
        <begin position="1"/>
        <end position="30"/>
    </location>
</feature>
<dbReference type="EMBL" id="PHEX01000007">
    <property type="protein sequence ID" value="PKQ28728.1"/>
    <property type="molecule type" value="Genomic_DNA"/>
</dbReference>
<organism evidence="2 3">
    <name type="scientific">Candidatus Anoxymicrobium japonicum</name>
    <dbReference type="NCBI Taxonomy" id="2013648"/>
    <lineage>
        <taxon>Bacteria</taxon>
        <taxon>Bacillati</taxon>
        <taxon>Actinomycetota</taxon>
        <taxon>Candidatus Geothermincolia</taxon>
        <taxon>Candidatus Geothermincolales</taxon>
        <taxon>Candidatus Anoxymicrobiaceae</taxon>
        <taxon>Candidatus Anoxymicrobium</taxon>
    </lineage>
</organism>
<reference evidence="2 3" key="1">
    <citation type="journal article" date="2017" name="ISME J.">
        <title>Potential for microbial H2 and metal transformations associated with novel bacteria and archaea in deep terrestrial subsurface sediments.</title>
        <authorList>
            <person name="Hernsdorf A.W."/>
            <person name="Amano Y."/>
            <person name="Miyakawa K."/>
            <person name="Ise K."/>
            <person name="Suzuki Y."/>
            <person name="Anantharaman K."/>
            <person name="Probst A."/>
            <person name="Burstein D."/>
            <person name="Thomas B.C."/>
            <person name="Banfield J.F."/>
        </authorList>
    </citation>
    <scope>NUCLEOTIDE SEQUENCE [LARGE SCALE GENOMIC DNA]</scope>
    <source>
        <strain evidence="2">HGW-Actinobacteria-3</strain>
    </source>
</reference>
<evidence type="ECO:0000256" key="1">
    <source>
        <dbReference type="SAM" id="SignalP"/>
    </source>
</evidence>
<feature type="chain" id="PRO_5014678190" evidence="1">
    <location>
        <begin position="31"/>
        <end position="925"/>
    </location>
</feature>
<dbReference type="AlphaFoldDB" id="A0A2N3G7X9"/>
<sequence length="925" mass="98958">MKRFKWLAHRLLFVVALMLAVMLAAPVCMAGGEWAANGVALRKIAGLSDAENPTITTDGAGGAIITWDDERVGATGIYAQKVNSAGAPQWTANGVALRKIADLDVEKPIITTDGAGGAIVTWLDYRSGVWDIYAQRVNSAGTPQWTANGVALRKIAGSDAEELAITSDGAGGAIVTWQDKRSGVWDIYAQRVNSAGAPQWTANGVLLRNIGGSGAYSPTITTDGAGGAIVTWYDYRSYHSNIYAQRVNSAGAPQWTADGVALRNIAGSSARFPTITSDGAGGAIITWRDGRSGVSDIYAQKVNSAGAPRWTANGVALRKIAGSDAWDPTITTDGAGGAIVTWLDERSSVYNIYTQRVNAAGAPRWTANGVALRRKIAGSYVWSLTITTDGAGGAIVTWEDDHFESHEDYDPLNSDIYAQKVNSAGAPQWTANGVALRSIAGRSIAGGSGSGFSGPIPPDDIGAHFPMITTDGAGGAIVTWQDNRSGNSDIYAQKVNSTSFTTWYLPEGTTAWGFSTYITIENPNDIAVNTTITYMPTGKANKIETVSLPPNSQTTLTNDHLISVMGELVDFSTKVQSQNSTKSIVVDRTMTWTGECAPCEEAHSSIGVTSPATTWYFPEGSSFWGFETWLLIQNPNATDATATVTYMIEGGEPKTINHTVPASSRASFNMETDIGQKDASIKVESNVPIIPERAMYRNNRREGHDSIGATTLAMTWSLAEGATGYDVNYTTYILVQNPWNGPVDVSLYYQTPDGEINGPSFTMPANSRKTVRVNDYIPPNTDVSTCVYSRSYIIAERAMYWNNGTGEACHDSIGSSSTASAPTFYFPDGETTNGRETWTLVQNATDKEATVEITYLTPTGEGNVTKTETIPANSRKTFNMAEHSGIQGRAAIKVKTSSWSRVIVERAMYWNNRGTGTDTIGGLVE</sequence>
<comment type="caution">
    <text evidence="2">The sequence shown here is derived from an EMBL/GenBank/DDBJ whole genome shotgun (WGS) entry which is preliminary data.</text>
</comment>
<dbReference type="InterPro" id="IPR036698">
    <property type="entry name" value="TM1070-like_sf"/>
</dbReference>
<accession>A0A2N3G7X9</accession>